<dbReference type="EMBL" id="NBSK02000007">
    <property type="protein sequence ID" value="KAJ0195616.1"/>
    <property type="molecule type" value="Genomic_DNA"/>
</dbReference>
<keyword evidence="3" id="KW-1185">Reference proteome</keyword>
<gene>
    <name evidence="2" type="ORF">LSAT_V11C700359050</name>
</gene>
<dbReference type="InterPro" id="IPR001810">
    <property type="entry name" value="F-box_dom"/>
</dbReference>
<evidence type="ECO:0000313" key="3">
    <source>
        <dbReference type="Proteomes" id="UP000235145"/>
    </source>
</evidence>
<dbReference type="InterPro" id="IPR036047">
    <property type="entry name" value="F-box-like_dom_sf"/>
</dbReference>
<dbReference type="AlphaFoldDB" id="A0A9R1UXH0"/>
<comment type="caution">
    <text evidence="2">The sequence shown here is derived from an EMBL/GenBank/DDBJ whole genome shotgun (WGS) entry which is preliminary data.</text>
</comment>
<name>A0A9R1UXH0_LACSA</name>
<dbReference type="PANTHER" id="PTHR45463">
    <property type="entry name" value="OS09G0392200 PROTEIN"/>
    <property type="match status" value="1"/>
</dbReference>
<accession>A0A9R1UXH0</accession>
<organism evidence="2 3">
    <name type="scientific">Lactuca sativa</name>
    <name type="common">Garden lettuce</name>
    <dbReference type="NCBI Taxonomy" id="4236"/>
    <lineage>
        <taxon>Eukaryota</taxon>
        <taxon>Viridiplantae</taxon>
        <taxon>Streptophyta</taxon>
        <taxon>Embryophyta</taxon>
        <taxon>Tracheophyta</taxon>
        <taxon>Spermatophyta</taxon>
        <taxon>Magnoliopsida</taxon>
        <taxon>eudicotyledons</taxon>
        <taxon>Gunneridae</taxon>
        <taxon>Pentapetalae</taxon>
        <taxon>asterids</taxon>
        <taxon>campanulids</taxon>
        <taxon>Asterales</taxon>
        <taxon>Asteraceae</taxon>
        <taxon>Cichorioideae</taxon>
        <taxon>Cichorieae</taxon>
        <taxon>Lactucinae</taxon>
        <taxon>Lactuca</taxon>
    </lineage>
</organism>
<evidence type="ECO:0000313" key="2">
    <source>
        <dbReference type="EMBL" id="KAJ0195616.1"/>
    </source>
</evidence>
<dbReference type="PANTHER" id="PTHR45463:SF8">
    <property type="entry name" value="OS09G0392200 PROTEIN"/>
    <property type="match status" value="1"/>
</dbReference>
<dbReference type="Proteomes" id="UP000235145">
    <property type="component" value="Unassembled WGS sequence"/>
</dbReference>
<dbReference type="Pfam" id="PF00646">
    <property type="entry name" value="F-box"/>
    <property type="match status" value="1"/>
</dbReference>
<evidence type="ECO:0000259" key="1">
    <source>
        <dbReference type="Pfam" id="PF00646"/>
    </source>
</evidence>
<feature type="domain" description="F-box" evidence="1">
    <location>
        <begin position="35"/>
        <end position="71"/>
    </location>
</feature>
<dbReference type="SUPFAM" id="SSF81383">
    <property type="entry name" value="F-box domain"/>
    <property type="match status" value="1"/>
</dbReference>
<sequence length="263" mass="29838">MTGNQNHDDDASSSTSSLSSSKMLKNFDHDGVASWSDVNQDVLFLVMMQLGFVDFFAFKGVCKSWSSFAVSNMNIFMANILTYGVGSENRSFHISGKQGWNRVSSTLPILELHIFKGKIYTLDTDYCLGELKLHLKSKQKGECTLLKTKNFPKRNFFDLSFPPLLVSWAENLYVISGHAIHELDFSEMKWVSPEKTIGEYAVFVSRLKSCAAIKPKSWAGPQTQCYTTYDYFSATDESRQGVFCYEGMWYFPHDCSNVNLLDE</sequence>
<reference evidence="2 3" key="1">
    <citation type="journal article" date="2017" name="Nat. Commun.">
        <title>Genome assembly with in vitro proximity ligation data and whole-genome triplication in lettuce.</title>
        <authorList>
            <person name="Reyes-Chin-Wo S."/>
            <person name="Wang Z."/>
            <person name="Yang X."/>
            <person name="Kozik A."/>
            <person name="Arikit S."/>
            <person name="Song C."/>
            <person name="Xia L."/>
            <person name="Froenicke L."/>
            <person name="Lavelle D.O."/>
            <person name="Truco M.J."/>
            <person name="Xia R."/>
            <person name="Zhu S."/>
            <person name="Xu C."/>
            <person name="Xu H."/>
            <person name="Xu X."/>
            <person name="Cox K."/>
            <person name="Korf I."/>
            <person name="Meyers B.C."/>
            <person name="Michelmore R.W."/>
        </authorList>
    </citation>
    <scope>NUCLEOTIDE SEQUENCE [LARGE SCALE GENOMIC DNA]</scope>
    <source>
        <strain evidence="3">cv. Salinas</strain>
        <tissue evidence="2">Seedlings</tissue>
    </source>
</reference>
<proteinExistence type="predicted"/>
<protein>
    <recommendedName>
        <fullName evidence="1">F-box domain-containing protein</fullName>
    </recommendedName>
</protein>